<feature type="region of interest" description="Disordered" evidence="1">
    <location>
        <begin position="33"/>
        <end position="53"/>
    </location>
</feature>
<dbReference type="Proteomes" id="UP000602381">
    <property type="component" value="Unassembled WGS sequence"/>
</dbReference>
<sequence length="129" mass="14814">MFNFSDLHISINPFICAEIASSARAIGASLRKGVDRHKPDKSLTARREASDHRPRKKYIEISPDMLKELRAEFERTNAKPAAIFRARPPSLRGLTEIKISHWRTGRVKRADPTEWAYVMKFLRSLPDKA</sequence>
<keyword evidence="3" id="KW-1185">Reference proteome</keyword>
<name>A0ABQ2LDE6_9PROT</name>
<evidence type="ECO:0000313" key="3">
    <source>
        <dbReference type="Proteomes" id="UP000602381"/>
    </source>
</evidence>
<reference evidence="3" key="1">
    <citation type="journal article" date="2019" name="Int. J. Syst. Evol. Microbiol.">
        <title>The Global Catalogue of Microorganisms (GCM) 10K type strain sequencing project: providing services to taxonomists for standard genome sequencing and annotation.</title>
        <authorList>
            <consortium name="The Broad Institute Genomics Platform"/>
            <consortium name="The Broad Institute Genome Sequencing Center for Infectious Disease"/>
            <person name="Wu L."/>
            <person name="Ma J."/>
        </authorList>
    </citation>
    <scope>NUCLEOTIDE SEQUENCE [LARGE SCALE GENOMIC DNA]</scope>
    <source>
        <strain evidence="3">JCM 17843</strain>
    </source>
</reference>
<organism evidence="2 3">
    <name type="scientific">Iodidimonas muriae</name>
    <dbReference type="NCBI Taxonomy" id="261467"/>
    <lineage>
        <taxon>Bacteria</taxon>
        <taxon>Pseudomonadati</taxon>
        <taxon>Pseudomonadota</taxon>
        <taxon>Alphaproteobacteria</taxon>
        <taxon>Iodidimonadales</taxon>
        <taxon>Iodidimonadaceae</taxon>
        <taxon>Iodidimonas</taxon>
    </lineage>
</organism>
<protein>
    <submittedName>
        <fullName evidence="2">Uncharacterized protein</fullName>
    </submittedName>
</protein>
<comment type="caution">
    <text evidence="2">The sequence shown here is derived from an EMBL/GenBank/DDBJ whole genome shotgun (WGS) entry which is preliminary data.</text>
</comment>
<evidence type="ECO:0000313" key="2">
    <source>
        <dbReference type="EMBL" id="GGO12183.1"/>
    </source>
</evidence>
<gene>
    <name evidence="2" type="ORF">GCM10007972_16820</name>
</gene>
<evidence type="ECO:0000256" key="1">
    <source>
        <dbReference type="SAM" id="MobiDB-lite"/>
    </source>
</evidence>
<dbReference type="EMBL" id="BMOV01000005">
    <property type="protein sequence ID" value="GGO12183.1"/>
    <property type="molecule type" value="Genomic_DNA"/>
</dbReference>
<feature type="compositionally biased region" description="Basic and acidic residues" evidence="1">
    <location>
        <begin position="33"/>
        <end position="52"/>
    </location>
</feature>
<accession>A0ABQ2LDE6</accession>
<proteinExistence type="predicted"/>